<dbReference type="AlphaFoldDB" id="A0A7I7TX92"/>
<proteinExistence type="predicted"/>
<feature type="transmembrane region" description="Helical" evidence="1">
    <location>
        <begin position="20"/>
        <end position="43"/>
    </location>
</feature>
<keyword evidence="1" id="KW-0812">Transmembrane</keyword>
<accession>A0A7I7TX92</accession>
<dbReference type="Proteomes" id="UP000466554">
    <property type="component" value="Chromosome"/>
</dbReference>
<organism evidence="2 3">
    <name type="scientific">Mycolicibacterium parafortuitum</name>
    <name type="common">Mycobacterium parafortuitum</name>
    <dbReference type="NCBI Taxonomy" id="39692"/>
    <lineage>
        <taxon>Bacteria</taxon>
        <taxon>Bacillati</taxon>
        <taxon>Actinomycetota</taxon>
        <taxon>Actinomycetes</taxon>
        <taxon>Mycobacteriales</taxon>
        <taxon>Mycobacteriaceae</taxon>
        <taxon>Mycolicibacterium</taxon>
    </lineage>
</organism>
<dbReference type="EMBL" id="AP022598">
    <property type="protein sequence ID" value="BBY73271.1"/>
    <property type="molecule type" value="Genomic_DNA"/>
</dbReference>
<evidence type="ECO:0000313" key="3">
    <source>
        <dbReference type="Proteomes" id="UP000466554"/>
    </source>
</evidence>
<gene>
    <name evidence="2" type="ORF">MPRF_01700</name>
</gene>
<reference evidence="2 3" key="1">
    <citation type="journal article" date="2019" name="Emerg. Microbes Infect.">
        <title>Comprehensive subspecies identification of 175 nontuberculous mycobacteria species based on 7547 genomic profiles.</title>
        <authorList>
            <person name="Matsumoto Y."/>
            <person name="Kinjo T."/>
            <person name="Motooka D."/>
            <person name="Nabeya D."/>
            <person name="Jung N."/>
            <person name="Uechi K."/>
            <person name="Horii T."/>
            <person name="Iida T."/>
            <person name="Fujita J."/>
            <person name="Nakamura S."/>
        </authorList>
    </citation>
    <scope>NUCLEOTIDE SEQUENCE [LARGE SCALE GENOMIC DNA]</scope>
    <source>
        <strain evidence="2 3">JCM 6367</strain>
    </source>
</reference>
<evidence type="ECO:0000313" key="2">
    <source>
        <dbReference type="EMBL" id="BBY73271.1"/>
    </source>
</evidence>
<protein>
    <submittedName>
        <fullName evidence="2">Uncharacterized protein</fullName>
    </submittedName>
</protein>
<sequence>MPISETTIITGKNRNIGLRVAVSVEVMYSTVIPAIAAIIATGISRASGFVRFGSGGSGGASMTNRPVSIQE</sequence>
<keyword evidence="1" id="KW-1133">Transmembrane helix</keyword>
<keyword evidence="1" id="KW-0472">Membrane</keyword>
<evidence type="ECO:0000256" key="1">
    <source>
        <dbReference type="SAM" id="Phobius"/>
    </source>
</evidence>
<name>A0A7I7TX92_MYCPF</name>